<keyword evidence="1" id="KW-0808">Transferase</keyword>
<feature type="domain" description="N-acetyltransferase" evidence="3">
    <location>
        <begin position="4"/>
        <end position="155"/>
    </location>
</feature>
<dbReference type="Pfam" id="PF13508">
    <property type="entry name" value="Acetyltransf_7"/>
    <property type="match status" value="1"/>
</dbReference>
<sequence>MPSLTIRPAILADEPFVTLIVEQAYGHYIERIGRKPAPMTDNYIDYITAGQVWVLAQEQEQEQQLAGVIVLRSEPDHLLVSNVAVATAFQGQGMGRRLLDFADEHARQQGLTELRLYTNELMHENLLIYPKLGWQEYKRAEQDGFRRVYMRKYLQ</sequence>
<dbReference type="PROSITE" id="PS51186">
    <property type="entry name" value="GNAT"/>
    <property type="match status" value="1"/>
</dbReference>
<comment type="caution">
    <text evidence="4">The sequence shown here is derived from an EMBL/GenBank/DDBJ whole genome shotgun (WGS) entry which is preliminary data.</text>
</comment>
<dbReference type="GO" id="GO:0016747">
    <property type="term" value="F:acyltransferase activity, transferring groups other than amino-acyl groups"/>
    <property type="evidence" value="ECO:0007669"/>
    <property type="project" value="InterPro"/>
</dbReference>
<dbReference type="InterPro" id="IPR016181">
    <property type="entry name" value="Acyl_CoA_acyltransferase"/>
</dbReference>
<dbReference type="InterPro" id="IPR000182">
    <property type="entry name" value="GNAT_dom"/>
</dbReference>
<evidence type="ECO:0000313" key="4">
    <source>
        <dbReference type="EMBL" id="PPC76695.1"/>
    </source>
</evidence>
<evidence type="ECO:0000259" key="3">
    <source>
        <dbReference type="PROSITE" id="PS51186"/>
    </source>
</evidence>
<dbReference type="OrthoDB" id="281808at2"/>
<evidence type="ECO:0000313" key="5">
    <source>
        <dbReference type="Proteomes" id="UP000238196"/>
    </source>
</evidence>
<organism evidence="4 5">
    <name type="scientific">Proteobacteria bacterium 228</name>
    <dbReference type="NCBI Taxonomy" id="2083153"/>
    <lineage>
        <taxon>Bacteria</taxon>
        <taxon>Pseudomonadati</taxon>
        <taxon>Pseudomonadota</taxon>
    </lineage>
</organism>
<accession>A0A2S5KPY1</accession>
<protein>
    <submittedName>
        <fullName evidence="4">GNAT family N-acetyltransferase</fullName>
    </submittedName>
</protein>
<evidence type="ECO:0000256" key="1">
    <source>
        <dbReference type="ARBA" id="ARBA00022679"/>
    </source>
</evidence>
<keyword evidence="2" id="KW-0012">Acyltransferase</keyword>
<proteinExistence type="predicted"/>
<dbReference type="InterPro" id="IPR050832">
    <property type="entry name" value="Bact_Acetyltransf"/>
</dbReference>
<evidence type="ECO:0000256" key="2">
    <source>
        <dbReference type="ARBA" id="ARBA00023315"/>
    </source>
</evidence>
<dbReference type="SUPFAM" id="SSF55729">
    <property type="entry name" value="Acyl-CoA N-acyltransferases (Nat)"/>
    <property type="match status" value="1"/>
</dbReference>
<dbReference type="PANTHER" id="PTHR43877">
    <property type="entry name" value="AMINOALKYLPHOSPHONATE N-ACETYLTRANSFERASE-RELATED-RELATED"/>
    <property type="match status" value="1"/>
</dbReference>
<dbReference type="AlphaFoldDB" id="A0A2S5KPY1"/>
<dbReference type="EMBL" id="PRLP01000044">
    <property type="protein sequence ID" value="PPC76695.1"/>
    <property type="molecule type" value="Genomic_DNA"/>
</dbReference>
<dbReference type="Proteomes" id="UP000238196">
    <property type="component" value="Unassembled WGS sequence"/>
</dbReference>
<reference evidence="4 5" key="1">
    <citation type="submission" date="2018-02" db="EMBL/GenBank/DDBJ databases">
        <title>novel marine gammaproteobacteria from coastal saline agro ecosystem.</title>
        <authorList>
            <person name="Krishnan R."/>
            <person name="Ramesh Kumar N."/>
        </authorList>
    </citation>
    <scope>NUCLEOTIDE SEQUENCE [LARGE SCALE GENOMIC DNA]</scope>
    <source>
        <strain evidence="4 5">228</strain>
    </source>
</reference>
<gene>
    <name evidence="4" type="ORF">C4K68_14110</name>
</gene>
<dbReference type="CDD" id="cd04301">
    <property type="entry name" value="NAT_SF"/>
    <property type="match status" value="1"/>
</dbReference>
<dbReference type="PANTHER" id="PTHR43877:SF2">
    <property type="entry name" value="AMINOALKYLPHOSPHONATE N-ACETYLTRANSFERASE-RELATED"/>
    <property type="match status" value="1"/>
</dbReference>
<dbReference type="Gene3D" id="3.40.630.30">
    <property type="match status" value="1"/>
</dbReference>
<name>A0A2S5KPY1_9PROT</name>